<comment type="caution">
    <text evidence="16">The sequence shown here is derived from an EMBL/GenBank/DDBJ whole genome shotgun (WGS) entry which is preliminary data.</text>
</comment>
<evidence type="ECO:0000259" key="15">
    <source>
        <dbReference type="PROSITE" id="PS51371"/>
    </source>
</evidence>
<evidence type="ECO:0000313" key="16">
    <source>
        <dbReference type="EMBL" id="PIT94164.1"/>
    </source>
</evidence>
<evidence type="ECO:0000256" key="9">
    <source>
        <dbReference type="ARBA" id="ARBA00023122"/>
    </source>
</evidence>
<dbReference type="PANTHER" id="PTHR11911">
    <property type="entry name" value="INOSINE-5-MONOPHOSPHATE DEHYDROGENASE RELATED"/>
    <property type="match status" value="1"/>
</dbReference>
<dbReference type="InterPro" id="IPR005990">
    <property type="entry name" value="IMP_DH"/>
</dbReference>
<dbReference type="PIRSF" id="PIRSF000130">
    <property type="entry name" value="IMPDH"/>
    <property type="match status" value="1"/>
</dbReference>
<dbReference type="Pfam" id="PF00478">
    <property type="entry name" value="IMPDH"/>
    <property type="match status" value="1"/>
</dbReference>
<evidence type="ECO:0000256" key="1">
    <source>
        <dbReference type="ARBA" id="ARBA00001958"/>
    </source>
</evidence>
<dbReference type="FunFam" id="3.20.20.70:FF:000424">
    <property type="entry name" value="Inosine-5'-monophosphate dehydrogenase 2"/>
    <property type="match status" value="1"/>
</dbReference>
<evidence type="ECO:0000256" key="3">
    <source>
        <dbReference type="ARBA" id="ARBA00022723"/>
    </source>
</evidence>
<dbReference type="InterPro" id="IPR013785">
    <property type="entry name" value="Aldolase_TIM"/>
</dbReference>
<evidence type="ECO:0000256" key="14">
    <source>
        <dbReference type="PROSITE-ProRule" id="PRU00703"/>
    </source>
</evidence>
<evidence type="ECO:0000256" key="12">
    <source>
        <dbReference type="PIRSR" id="PIRSR000130-3"/>
    </source>
</evidence>
<dbReference type="Proteomes" id="UP000229335">
    <property type="component" value="Unassembled WGS sequence"/>
</dbReference>
<keyword evidence="4" id="KW-0332">GMP biosynthesis</keyword>
<keyword evidence="3" id="KW-0479">Metal-binding</keyword>
<dbReference type="PROSITE" id="PS51371">
    <property type="entry name" value="CBS"/>
    <property type="match status" value="1"/>
</dbReference>
<name>A0A2M6WN48_9BACT</name>
<keyword evidence="6 13" id="KW-0630">Potassium</keyword>
<comment type="similarity">
    <text evidence="2">Belongs to the IMPDH/GMPR family.</text>
</comment>
<dbReference type="Gene3D" id="3.20.20.70">
    <property type="entry name" value="Aldolase class I"/>
    <property type="match status" value="1"/>
</dbReference>
<keyword evidence="5" id="KW-0658">Purine biosynthesis</keyword>
<feature type="binding site" description="in other chain" evidence="13">
    <location>
        <position position="358"/>
    </location>
    <ligand>
        <name>K(+)</name>
        <dbReference type="ChEBI" id="CHEBI:29103"/>
        <note>ligand shared between two tetrameric partners</note>
    </ligand>
</feature>
<dbReference type="SUPFAM" id="SSF51412">
    <property type="entry name" value="Inosine monophosphate dehydrogenase (IMPDH)"/>
    <property type="match status" value="1"/>
</dbReference>
<comment type="catalytic activity">
    <reaction evidence="10">
        <text>IMP + NAD(+) + H2O = XMP + NADH + H(+)</text>
        <dbReference type="Rhea" id="RHEA:11708"/>
        <dbReference type="ChEBI" id="CHEBI:15377"/>
        <dbReference type="ChEBI" id="CHEBI:15378"/>
        <dbReference type="ChEBI" id="CHEBI:57464"/>
        <dbReference type="ChEBI" id="CHEBI:57540"/>
        <dbReference type="ChEBI" id="CHEBI:57945"/>
        <dbReference type="ChEBI" id="CHEBI:58053"/>
        <dbReference type="EC" id="1.1.1.205"/>
    </reaction>
</comment>
<feature type="binding site" description="in other chain" evidence="13">
    <location>
        <position position="363"/>
    </location>
    <ligand>
        <name>K(+)</name>
        <dbReference type="ChEBI" id="CHEBI:29103"/>
        <note>ligand shared between two tetrameric partners</note>
    </ligand>
</feature>
<sequence length="542" mass="59342">MIFIIVYGRFSLIKFWSLKTKTEDIIMIKKFLQFQSQEEREWLLRKIMKDIYPNFQPGRCNPLPRYSLDEVALTDRYSEVAPSDVDLSVSCGNIRLAAPLLTAPMDTLSGSELGQAAFELGMGCIIYRHKKAEVQFEWIKQIINHSPCFVHQPKTLGSADTLEDAADILQKYHYSTIPAVNADKKLLGILFTKNAALKENVSEPVTKWMTPLKDLITIKPAEKFEIVRKRLLSERGCSVLPVVDDNGVFCGMYFRKDCRPAKPAYHNGKPLVGMAVSVNPEDIKRAKKGLELGVSLIVIDSSHGNCPPVIEQADKIVKIIVTIAELYGAAVIAGNVASIDGYLRLAEVGVDAVKVGIGSGSICTTSLVTGVGVPMFSLIRECVCTREYLISEGKHAPIIIADGGINNTGQIVKALAAGAHLCMAGKYFAAAQESLAAVDSGARAGDLVYYRGMASRGAIRDRSASFRYGTGKQAPEGVEGFVECRGPLKSWWPQDEELICGGLSHVGAATIEDLHKIGNEPYIWSLLSSAGQRQMETRVLRE</sequence>
<dbReference type="Pfam" id="PF00571">
    <property type="entry name" value="CBS"/>
    <property type="match status" value="2"/>
</dbReference>
<comment type="cofactor">
    <cofactor evidence="1">
        <name>K(+)</name>
        <dbReference type="ChEBI" id="CHEBI:29103"/>
    </cofactor>
</comment>
<evidence type="ECO:0000256" key="11">
    <source>
        <dbReference type="PIRSR" id="PIRSR000130-1"/>
    </source>
</evidence>
<dbReference type="PROSITE" id="PS00487">
    <property type="entry name" value="IMP_DH_GMP_RED"/>
    <property type="match status" value="1"/>
</dbReference>
<evidence type="ECO:0000256" key="6">
    <source>
        <dbReference type="ARBA" id="ARBA00022958"/>
    </source>
</evidence>
<evidence type="ECO:0000256" key="5">
    <source>
        <dbReference type="ARBA" id="ARBA00022755"/>
    </source>
</evidence>
<dbReference type="SUPFAM" id="SSF54631">
    <property type="entry name" value="CBS-domain pair"/>
    <property type="match status" value="1"/>
</dbReference>
<evidence type="ECO:0000256" key="13">
    <source>
        <dbReference type="PIRSR" id="PIRSR000130-4"/>
    </source>
</evidence>
<dbReference type="CDD" id="cd04601">
    <property type="entry name" value="CBS_pair_IMPDH"/>
    <property type="match status" value="1"/>
</dbReference>
<dbReference type="InterPro" id="IPR001093">
    <property type="entry name" value="IMP_DH_GMPRt"/>
</dbReference>
<dbReference type="GO" id="GO:0003938">
    <property type="term" value="F:IMP dehydrogenase activity"/>
    <property type="evidence" value="ECO:0007669"/>
    <property type="project" value="UniProtKB-EC"/>
</dbReference>
<evidence type="ECO:0000256" key="10">
    <source>
        <dbReference type="ARBA" id="ARBA00048028"/>
    </source>
</evidence>
<evidence type="ECO:0000256" key="7">
    <source>
        <dbReference type="ARBA" id="ARBA00023002"/>
    </source>
</evidence>
<gene>
    <name evidence="16" type="ORF">COU00_00615</name>
</gene>
<evidence type="ECO:0000256" key="8">
    <source>
        <dbReference type="ARBA" id="ARBA00023027"/>
    </source>
</evidence>
<reference evidence="17" key="1">
    <citation type="submission" date="2017-09" db="EMBL/GenBank/DDBJ databases">
        <title>Depth-based differentiation of microbial function through sediment-hosted aquifers and enrichment of novel symbionts in the deep terrestrial subsurface.</title>
        <authorList>
            <person name="Probst A.J."/>
            <person name="Ladd B."/>
            <person name="Jarett J.K."/>
            <person name="Geller-Mcgrath D.E."/>
            <person name="Sieber C.M.K."/>
            <person name="Emerson J.B."/>
            <person name="Anantharaman K."/>
            <person name="Thomas B.C."/>
            <person name="Malmstrom R."/>
            <person name="Stieglmeier M."/>
            <person name="Klingl A."/>
            <person name="Woyke T."/>
            <person name="Ryan C.M."/>
            <person name="Banfield J.F."/>
        </authorList>
    </citation>
    <scope>NUCLEOTIDE SEQUENCE [LARGE SCALE GENOMIC DNA]</scope>
</reference>
<protein>
    <recommendedName>
        <fullName evidence="15">CBS domain-containing protein</fullName>
    </recommendedName>
</protein>
<feature type="binding site" evidence="12">
    <location>
        <begin position="356"/>
        <end position="358"/>
    </location>
    <ligand>
        <name>NAD(+)</name>
        <dbReference type="ChEBI" id="CHEBI:57540"/>
    </ligand>
</feature>
<keyword evidence="8 12" id="KW-0520">NAD</keyword>
<dbReference type="InterPro" id="IPR015875">
    <property type="entry name" value="IMP_DH/GMP_Rdtase_CS"/>
</dbReference>
<organism evidence="16 17">
    <name type="scientific">Candidatus Falkowbacteria bacterium CG10_big_fil_rev_8_21_14_0_10_43_11</name>
    <dbReference type="NCBI Taxonomy" id="1974568"/>
    <lineage>
        <taxon>Bacteria</taxon>
        <taxon>Candidatus Falkowiibacteriota</taxon>
    </lineage>
</organism>
<feature type="binding site" evidence="12">
    <location>
        <begin position="300"/>
        <end position="302"/>
    </location>
    <ligand>
        <name>NAD(+)</name>
        <dbReference type="ChEBI" id="CHEBI:57540"/>
    </ligand>
</feature>
<dbReference type="GO" id="GO:0006183">
    <property type="term" value="P:GTP biosynthetic process"/>
    <property type="evidence" value="ECO:0007669"/>
    <property type="project" value="TreeGrafter"/>
</dbReference>
<dbReference type="EMBL" id="PFAS01000006">
    <property type="protein sequence ID" value="PIT94164.1"/>
    <property type="molecule type" value="Genomic_DNA"/>
</dbReference>
<proteinExistence type="inferred from homology"/>
<dbReference type="SMART" id="SM01240">
    <property type="entry name" value="IMPDH"/>
    <property type="match status" value="1"/>
</dbReference>
<feature type="active site" description="Thioimidate intermediate" evidence="11">
    <location>
        <position position="363"/>
    </location>
</feature>
<feature type="active site" description="Proton acceptor" evidence="11">
    <location>
        <position position="467"/>
    </location>
</feature>
<dbReference type="GO" id="GO:0046872">
    <property type="term" value="F:metal ion binding"/>
    <property type="evidence" value="ECO:0007669"/>
    <property type="project" value="UniProtKB-KW"/>
</dbReference>
<dbReference type="AlphaFoldDB" id="A0A2M6WN48"/>
<accession>A0A2M6WN48</accession>
<dbReference type="PANTHER" id="PTHR11911:SF111">
    <property type="entry name" value="INOSINE-5'-MONOPHOSPHATE DEHYDROGENASE"/>
    <property type="match status" value="1"/>
</dbReference>
<dbReference type="InterPro" id="IPR000644">
    <property type="entry name" value="CBS_dom"/>
</dbReference>
<evidence type="ECO:0000313" key="17">
    <source>
        <dbReference type="Proteomes" id="UP000229335"/>
    </source>
</evidence>
<feature type="domain" description="CBS" evidence="15">
    <location>
        <begin position="209"/>
        <end position="271"/>
    </location>
</feature>
<dbReference type="InterPro" id="IPR046342">
    <property type="entry name" value="CBS_dom_sf"/>
</dbReference>
<dbReference type="GO" id="GO:0006177">
    <property type="term" value="P:GMP biosynthetic process"/>
    <property type="evidence" value="ECO:0007669"/>
    <property type="project" value="UniProtKB-KW"/>
</dbReference>
<feature type="binding site" description="in other chain" evidence="13">
    <location>
        <position position="360"/>
    </location>
    <ligand>
        <name>K(+)</name>
        <dbReference type="ChEBI" id="CHEBI:29103"/>
        <note>ligand shared between two tetrameric partners</note>
    </ligand>
</feature>
<evidence type="ECO:0000256" key="4">
    <source>
        <dbReference type="ARBA" id="ARBA00022749"/>
    </source>
</evidence>
<keyword evidence="7" id="KW-0560">Oxidoreductase</keyword>
<keyword evidence="9 14" id="KW-0129">CBS domain</keyword>
<evidence type="ECO:0000256" key="2">
    <source>
        <dbReference type="ARBA" id="ARBA00005502"/>
    </source>
</evidence>